<dbReference type="EMBL" id="JAWONS010000306">
    <property type="protein sequence ID" value="MDW2800158.1"/>
    <property type="molecule type" value="Genomic_DNA"/>
</dbReference>
<dbReference type="Proteomes" id="UP001276854">
    <property type="component" value="Unassembled WGS sequence"/>
</dbReference>
<protein>
    <submittedName>
        <fullName evidence="1">Uncharacterized protein</fullName>
    </submittedName>
</protein>
<organism evidence="1 2">
    <name type="scientific">Clostridium boliviensis</name>
    <dbReference type="NCBI Taxonomy" id="318465"/>
    <lineage>
        <taxon>Bacteria</taxon>
        <taxon>Bacillati</taxon>
        <taxon>Bacillota</taxon>
        <taxon>Clostridia</taxon>
        <taxon>Eubacteriales</taxon>
        <taxon>Clostridiaceae</taxon>
        <taxon>Clostridium</taxon>
    </lineage>
</organism>
<sequence>MKTFYDIYVFCTCGEEIVHSVWHIKPEVGDKELSCRCQQEYEDLTGISYDEFVAVEVMESGTIKDPEELSEWYEESGATWMAPTDPDYLFQWNEEEGRYILTEEIQIVQMDVMAAPPWRLPEREWVTLSEIPRYVNKSE</sequence>
<evidence type="ECO:0000313" key="1">
    <source>
        <dbReference type="EMBL" id="MDW2800158.1"/>
    </source>
</evidence>
<evidence type="ECO:0000313" key="2">
    <source>
        <dbReference type="Proteomes" id="UP001276854"/>
    </source>
</evidence>
<proteinExistence type="predicted"/>
<name>A0ABU4GT95_9CLOT</name>
<keyword evidence="2" id="KW-1185">Reference proteome</keyword>
<gene>
    <name evidence="1" type="ORF">RZO55_21535</name>
</gene>
<dbReference type="RefSeq" id="WP_318066345.1">
    <property type="nucleotide sequence ID" value="NZ_JAWONS010000306.1"/>
</dbReference>
<comment type="caution">
    <text evidence="1">The sequence shown here is derived from an EMBL/GenBank/DDBJ whole genome shotgun (WGS) entry which is preliminary data.</text>
</comment>
<reference evidence="1 2" key="1">
    <citation type="submission" date="2023-10" db="EMBL/GenBank/DDBJ databases">
        <title>A novel Glycoside Hydrolase 43-Like Enzyme from Clostrdium boliviensis is an Endo-xylanase, and a Candidate for Xylooligosaccharides Production from Different Xylan Substrates.</title>
        <authorList>
            <person name="Alvarez M.T."/>
            <person name="Rocabado-Villegas L.R."/>
            <person name="Salas-Veizaga D.M."/>
            <person name="Linares-Pasten J.A."/>
            <person name="Gudmundsdottir E.E."/>
            <person name="Hreggvidsson G.O."/>
            <person name="Adlercreutz P."/>
            <person name="Nordberg Karlsson E."/>
        </authorList>
    </citation>
    <scope>NUCLEOTIDE SEQUENCE [LARGE SCALE GENOMIC DNA]</scope>
    <source>
        <strain evidence="1 2">E-1</strain>
    </source>
</reference>
<accession>A0ABU4GT95</accession>
<feature type="non-terminal residue" evidence="1">
    <location>
        <position position="139"/>
    </location>
</feature>